<reference evidence="2" key="1">
    <citation type="journal article" date="2019" name="Int. J. Syst. Evol. Microbiol.">
        <title>The Global Catalogue of Microorganisms (GCM) 10K type strain sequencing project: providing services to taxonomists for standard genome sequencing and annotation.</title>
        <authorList>
            <consortium name="The Broad Institute Genomics Platform"/>
            <consortium name="The Broad Institute Genome Sequencing Center for Infectious Disease"/>
            <person name="Wu L."/>
            <person name="Ma J."/>
        </authorList>
    </citation>
    <scope>NUCLEOTIDE SEQUENCE [LARGE SCALE GENOMIC DNA]</scope>
    <source>
        <strain evidence="2">JCM 16918</strain>
    </source>
</reference>
<name>A0ABQ2JDZ1_9DEIO</name>
<dbReference type="EMBL" id="BMOR01000028">
    <property type="protein sequence ID" value="GGN45625.1"/>
    <property type="molecule type" value="Genomic_DNA"/>
</dbReference>
<proteinExistence type="predicted"/>
<gene>
    <name evidence="1" type="ORF">GCM10010842_35350</name>
</gene>
<evidence type="ECO:0000313" key="1">
    <source>
        <dbReference type="EMBL" id="GGN45625.1"/>
    </source>
</evidence>
<evidence type="ECO:0000313" key="2">
    <source>
        <dbReference type="Proteomes" id="UP000645517"/>
    </source>
</evidence>
<evidence type="ECO:0008006" key="3">
    <source>
        <dbReference type="Google" id="ProtNLM"/>
    </source>
</evidence>
<dbReference type="RefSeq" id="WP_189059055.1">
    <property type="nucleotide sequence ID" value="NZ_BMOR01000028.1"/>
</dbReference>
<comment type="caution">
    <text evidence="1">The sequence shown here is derived from an EMBL/GenBank/DDBJ whole genome shotgun (WGS) entry which is preliminary data.</text>
</comment>
<organism evidence="1 2">
    <name type="scientific">Deinococcus daejeonensis</name>
    <dbReference type="NCBI Taxonomy" id="1007098"/>
    <lineage>
        <taxon>Bacteria</taxon>
        <taxon>Thermotogati</taxon>
        <taxon>Deinococcota</taxon>
        <taxon>Deinococci</taxon>
        <taxon>Deinococcales</taxon>
        <taxon>Deinococcaceae</taxon>
        <taxon>Deinococcus</taxon>
    </lineage>
</organism>
<protein>
    <recommendedName>
        <fullName evidence="3">Type II toxin-antitoxin system RelE/ParE family toxin</fullName>
    </recommendedName>
</protein>
<dbReference type="Proteomes" id="UP000645517">
    <property type="component" value="Unassembled WGS sequence"/>
</dbReference>
<accession>A0ABQ2JDZ1</accession>
<sequence length="123" mass="13880">MPYRLFLARHPRRLDAPRPLIIDDLLRLAHLGQRTCVRAAVDMCQDLHQNGMASRYVKHLGGPLYELKKYASDGGARVYFLRQDQSFILVHAECKKEDQATQALLSDALDILGALEGPDPLLQ</sequence>
<keyword evidence="2" id="KW-1185">Reference proteome</keyword>
<dbReference type="Pfam" id="PF05973">
    <property type="entry name" value="Gp49"/>
    <property type="match status" value="1"/>
</dbReference>
<dbReference type="InterPro" id="IPR009241">
    <property type="entry name" value="HigB-like"/>
</dbReference>